<reference evidence="1" key="1">
    <citation type="journal article" date="2022" name="bioRxiv">
        <title>Sequencing and chromosome-scale assembly of the giantPleurodeles waltlgenome.</title>
        <authorList>
            <person name="Brown T."/>
            <person name="Elewa A."/>
            <person name="Iarovenko S."/>
            <person name="Subramanian E."/>
            <person name="Araus A.J."/>
            <person name="Petzold A."/>
            <person name="Susuki M."/>
            <person name="Suzuki K.-i.T."/>
            <person name="Hayashi T."/>
            <person name="Toyoda A."/>
            <person name="Oliveira C."/>
            <person name="Osipova E."/>
            <person name="Leigh N.D."/>
            <person name="Simon A."/>
            <person name="Yun M.H."/>
        </authorList>
    </citation>
    <scope>NUCLEOTIDE SEQUENCE</scope>
    <source>
        <strain evidence="1">20211129_DDA</strain>
        <tissue evidence="1">Liver</tissue>
    </source>
</reference>
<protein>
    <submittedName>
        <fullName evidence="1">Uncharacterized protein</fullName>
    </submittedName>
</protein>
<comment type="caution">
    <text evidence="1">The sequence shown here is derived from an EMBL/GenBank/DDBJ whole genome shotgun (WGS) entry which is preliminary data.</text>
</comment>
<sequence>MVSPCVTVIELGGVSRPAVRPLFSLNRPVYLRLRFPLPALRSPPALLACTHPCLNCRARPGLRRARRQHRASQTGLTGPRLPLLHRATSSISVAHTGAAHRCLGSRAGFSLRGSSGTLLCCVQRQHSASQARPDSGAYRLVAADPPLGRF</sequence>
<evidence type="ECO:0000313" key="2">
    <source>
        <dbReference type="Proteomes" id="UP001066276"/>
    </source>
</evidence>
<accession>A0AAV7KYP0</accession>
<proteinExistence type="predicted"/>
<gene>
    <name evidence="1" type="ORF">NDU88_002343</name>
</gene>
<organism evidence="1 2">
    <name type="scientific">Pleurodeles waltl</name>
    <name type="common">Iberian ribbed newt</name>
    <dbReference type="NCBI Taxonomy" id="8319"/>
    <lineage>
        <taxon>Eukaryota</taxon>
        <taxon>Metazoa</taxon>
        <taxon>Chordata</taxon>
        <taxon>Craniata</taxon>
        <taxon>Vertebrata</taxon>
        <taxon>Euteleostomi</taxon>
        <taxon>Amphibia</taxon>
        <taxon>Batrachia</taxon>
        <taxon>Caudata</taxon>
        <taxon>Salamandroidea</taxon>
        <taxon>Salamandridae</taxon>
        <taxon>Pleurodelinae</taxon>
        <taxon>Pleurodeles</taxon>
    </lineage>
</organism>
<dbReference type="AlphaFoldDB" id="A0AAV7KYP0"/>
<dbReference type="EMBL" id="JANPWB010000016">
    <property type="protein sequence ID" value="KAJ1082173.1"/>
    <property type="molecule type" value="Genomic_DNA"/>
</dbReference>
<name>A0AAV7KYP0_PLEWA</name>
<dbReference type="Proteomes" id="UP001066276">
    <property type="component" value="Chromosome 12"/>
</dbReference>
<evidence type="ECO:0000313" key="1">
    <source>
        <dbReference type="EMBL" id="KAJ1082173.1"/>
    </source>
</evidence>
<keyword evidence="2" id="KW-1185">Reference proteome</keyword>